<evidence type="ECO:0000256" key="4">
    <source>
        <dbReference type="ARBA" id="ARBA00022630"/>
    </source>
</evidence>
<evidence type="ECO:0000256" key="1">
    <source>
        <dbReference type="ARBA" id="ARBA00001946"/>
    </source>
</evidence>
<dbReference type="Gene3D" id="3.10.520.10">
    <property type="entry name" value="ApbE-like domains"/>
    <property type="match status" value="1"/>
</dbReference>
<dbReference type="OrthoDB" id="9778595at2"/>
<evidence type="ECO:0000256" key="11">
    <source>
        <dbReference type="SAM" id="MobiDB-lite"/>
    </source>
</evidence>
<dbReference type="GO" id="GO:0016740">
    <property type="term" value="F:transferase activity"/>
    <property type="evidence" value="ECO:0007669"/>
    <property type="project" value="UniProtKB-KW"/>
</dbReference>
<evidence type="ECO:0000256" key="5">
    <source>
        <dbReference type="ARBA" id="ARBA00022679"/>
    </source>
</evidence>
<comment type="cofactor">
    <cofactor evidence="1">
        <name>Mg(2+)</name>
        <dbReference type="ChEBI" id="CHEBI:18420"/>
    </cofactor>
</comment>
<dbReference type="EC" id="2.7.1.180" evidence="2"/>
<reference evidence="12 13" key="1">
    <citation type="submission" date="2019-10" db="EMBL/GenBank/DDBJ databases">
        <title>Nocardia macrotermitis sp. nov. and Nocardia aurantia sp. nov., isolated from the gut of fungus growing-termite Macrotermes natalensis.</title>
        <authorList>
            <person name="Benndorf R."/>
            <person name="Schwitalla J."/>
            <person name="Martin K."/>
            <person name="De Beer W."/>
            <person name="Kaster A.-K."/>
            <person name="Vollmers J."/>
            <person name="Poulsen M."/>
            <person name="Beemelmanns C."/>
        </authorList>
    </citation>
    <scope>NUCLEOTIDE SEQUENCE [LARGE SCALE GENOMIC DNA]</scope>
    <source>
        <strain evidence="12 13">RB20</strain>
    </source>
</reference>
<dbReference type="GO" id="GO:0046872">
    <property type="term" value="F:metal ion binding"/>
    <property type="evidence" value="ECO:0007669"/>
    <property type="project" value="UniProtKB-KW"/>
</dbReference>
<evidence type="ECO:0000256" key="2">
    <source>
        <dbReference type="ARBA" id="ARBA00011955"/>
    </source>
</evidence>
<evidence type="ECO:0000256" key="10">
    <source>
        <dbReference type="ARBA" id="ARBA00048540"/>
    </source>
</evidence>
<dbReference type="RefSeq" id="WP_153414489.1">
    <property type="nucleotide sequence ID" value="NZ_WEGK01000014.1"/>
</dbReference>
<dbReference type="InterPro" id="IPR003374">
    <property type="entry name" value="ApbE-like_sf"/>
</dbReference>
<dbReference type="Proteomes" id="UP000438448">
    <property type="component" value="Unassembled WGS sequence"/>
</dbReference>
<keyword evidence="7" id="KW-0274">FAD</keyword>
<evidence type="ECO:0000256" key="7">
    <source>
        <dbReference type="ARBA" id="ARBA00022827"/>
    </source>
</evidence>
<gene>
    <name evidence="12" type="primary">apbE_2</name>
    <name evidence="12" type="ORF">NRB20_58220</name>
</gene>
<dbReference type="AlphaFoldDB" id="A0A7K0DA98"/>
<feature type="region of interest" description="Disordered" evidence="11">
    <location>
        <begin position="304"/>
        <end position="327"/>
    </location>
</feature>
<accession>A0A7K0DA98</accession>
<evidence type="ECO:0000256" key="3">
    <source>
        <dbReference type="ARBA" id="ARBA00016337"/>
    </source>
</evidence>
<keyword evidence="13" id="KW-1185">Reference proteome</keyword>
<name>A0A7K0DA98_9NOCA</name>
<dbReference type="InterPro" id="IPR024932">
    <property type="entry name" value="ApbE"/>
</dbReference>
<comment type="catalytic activity">
    <reaction evidence="10">
        <text>L-threonyl-[protein] + FAD = FMN-L-threonyl-[protein] + AMP + H(+)</text>
        <dbReference type="Rhea" id="RHEA:36847"/>
        <dbReference type="Rhea" id="RHEA-COMP:11060"/>
        <dbReference type="Rhea" id="RHEA-COMP:11061"/>
        <dbReference type="ChEBI" id="CHEBI:15378"/>
        <dbReference type="ChEBI" id="CHEBI:30013"/>
        <dbReference type="ChEBI" id="CHEBI:57692"/>
        <dbReference type="ChEBI" id="CHEBI:74257"/>
        <dbReference type="ChEBI" id="CHEBI:456215"/>
        <dbReference type="EC" id="2.7.1.180"/>
    </reaction>
</comment>
<protein>
    <recommendedName>
        <fullName evidence="3">FAD:protein FMN transferase</fullName>
        <ecNumber evidence="2">2.7.1.180</ecNumber>
    </recommendedName>
    <alternativeName>
        <fullName evidence="9">Flavin transferase</fullName>
    </alternativeName>
</protein>
<evidence type="ECO:0000313" key="12">
    <source>
        <dbReference type="EMBL" id="MQY22700.1"/>
    </source>
</evidence>
<keyword evidence="5 12" id="KW-0808">Transferase</keyword>
<organism evidence="12 13">
    <name type="scientific">Nocardia macrotermitis</name>
    <dbReference type="NCBI Taxonomy" id="2585198"/>
    <lineage>
        <taxon>Bacteria</taxon>
        <taxon>Bacillati</taxon>
        <taxon>Actinomycetota</taxon>
        <taxon>Actinomycetes</taxon>
        <taxon>Mycobacteriales</taxon>
        <taxon>Nocardiaceae</taxon>
        <taxon>Nocardia</taxon>
    </lineage>
</organism>
<dbReference type="PANTHER" id="PTHR30040">
    <property type="entry name" value="THIAMINE BIOSYNTHESIS LIPOPROTEIN APBE"/>
    <property type="match status" value="1"/>
</dbReference>
<keyword evidence="6" id="KW-0479">Metal-binding</keyword>
<evidence type="ECO:0000313" key="13">
    <source>
        <dbReference type="Proteomes" id="UP000438448"/>
    </source>
</evidence>
<comment type="caution">
    <text evidence="12">The sequence shown here is derived from an EMBL/GenBank/DDBJ whole genome shotgun (WGS) entry which is preliminary data.</text>
</comment>
<dbReference type="EMBL" id="WEGK01000014">
    <property type="protein sequence ID" value="MQY22700.1"/>
    <property type="molecule type" value="Genomic_DNA"/>
</dbReference>
<keyword evidence="4" id="KW-0285">Flavoprotein</keyword>
<sequence>MTGTRAAVSASTTLSAIGTTVVIVCTDARELAFATRLVRARLDELDRAASRFRHDSELWQINCRSVELARTDDRGSLRVTVGWTLGSCLRAAMRVERQTEGLVCASLGTMLAACGYDDDLDAVRARGATGASGPAGDDPAPCAAATFDEERWQVTVPAGTMLDLGASAKAWAADALATELAARYAGGFLVNLGGDIATGGVPPDGGWAVGVQDWEGGVQQVVRSTGQAFATSSTRLRTWTHRGSTQHHIIDPRTGRPARTRWAQVTCAGPDAVQANAASTAAIILDERAPGWLAERGVPARLSTAEHEVTTTPGWPAPAGGVRQRAS</sequence>
<evidence type="ECO:0000256" key="6">
    <source>
        <dbReference type="ARBA" id="ARBA00022723"/>
    </source>
</evidence>
<dbReference type="Pfam" id="PF02424">
    <property type="entry name" value="ApbE"/>
    <property type="match status" value="1"/>
</dbReference>
<dbReference type="PANTHER" id="PTHR30040:SF2">
    <property type="entry name" value="FAD:PROTEIN FMN TRANSFERASE"/>
    <property type="match status" value="1"/>
</dbReference>
<keyword evidence="8" id="KW-0460">Magnesium</keyword>
<evidence type="ECO:0000256" key="8">
    <source>
        <dbReference type="ARBA" id="ARBA00022842"/>
    </source>
</evidence>
<proteinExistence type="predicted"/>
<dbReference type="SUPFAM" id="SSF143631">
    <property type="entry name" value="ApbE-like"/>
    <property type="match status" value="1"/>
</dbReference>
<evidence type="ECO:0000256" key="9">
    <source>
        <dbReference type="ARBA" id="ARBA00031306"/>
    </source>
</evidence>